<evidence type="ECO:0000256" key="2">
    <source>
        <dbReference type="ARBA" id="ARBA00007613"/>
    </source>
</evidence>
<protein>
    <submittedName>
        <fullName evidence="9">Transporter</fullName>
    </submittedName>
</protein>
<evidence type="ECO:0000313" key="10">
    <source>
        <dbReference type="Proteomes" id="UP000218831"/>
    </source>
</evidence>
<keyword evidence="10" id="KW-1185">Reference proteome</keyword>
<evidence type="ECO:0000256" key="5">
    <source>
        <dbReference type="ARBA" id="ARBA00022692"/>
    </source>
</evidence>
<dbReference type="OrthoDB" id="1522622at2"/>
<evidence type="ECO:0000256" key="1">
    <source>
        <dbReference type="ARBA" id="ARBA00004442"/>
    </source>
</evidence>
<dbReference type="AlphaFoldDB" id="A0A2A2G641"/>
<dbReference type="Proteomes" id="UP000218831">
    <property type="component" value="Unassembled WGS sequence"/>
</dbReference>
<keyword evidence="4" id="KW-1134">Transmembrane beta strand</keyword>
<comment type="subcellular location">
    <subcellularLocation>
        <location evidence="1">Cell outer membrane</location>
    </subcellularLocation>
</comment>
<keyword evidence="5" id="KW-0812">Transmembrane</keyword>
<comment type="caution">
    <text evidence="9">The sequence shown here is derived from an EMBL/GenBank/DDBJ whole genome shotgun (WGS) entry which is preliminary data.</text>
</comment>
<evidence type="ECO:0000256" key="6">
    <source>
        <dbReference type="ARBA" id="ARBA00023136"/>
    </source>
</evidence>
<sequence>MIFSVIIALLVSFQPIPQDTTDLNNLSVGKALEIAYEHSPQVNQLKNSIEAQKQQAGLSLGIKNPTVTYAKEGIGQGTFGEQRWIVSQSLDFPLTGYYRVKSERANTSSLELQLQALKLQLKANVKSAYTKLAYAIESSHLAQERVQLLKNLRNAAQARSDLGESSEIDAMQADLQLTEAQNNMEKAYQQIMEARYNLFETIGLDEEQQTYEIGFPDTLHYVEVNINQEEVLQQLESHPQLQQINKEQLAASYQTKAAKSSYLPDLNVMYYRQDFGNGFDFNAFEIGVSVPLWFGINQSNKVQQSKAEYRRVEWKHREEQLSIKKQAEQAWHGYETTRANVIRYRRSIQEKSKQLVDMTQKGYRLGELDLLTLLEAQRTYLRTQQSYYETLRDYYLRVIELEKYLQTDIIFN</sequence>
<dbReference type="InterPro" id="IPR051906">
    <property type="entry name" value="TolC-like"/>
</dbReference>
<organism evidence="9 10">
    <name type="scientific">Fodinibius salipaludis</name>
    <dbReference type="NCBI Taxonomy" id="2032627"/>
    <lineage>
        <taxon>Bacteria</taxon>
        <taxon>Pseudomonadati</taxon>
        <taxon>Balneolota</taxon>
        <taxon>Balneolia</taxon>
        <taxon>Balneolales</taxon>
        <taxon>Balneolaceae</taxon>
        <taxon>Fodinibius</taxon>
    </lineage>
</organism>
<evidence type="ECO:0000256" key="7">
    <source>
        <dbReference type="ARBA" id="ARBA00023237"/>
    </source>
</evidence>
<dbReference type="SUPFAM" id="SSF56954">
    <property type="entry name" value="Outer membrane efflux proteins (OEP)"/>
    <property type="match status" value="1"/>
</dbReference>
<proteinExistence type="inferred from homology"/>
<keyword evidence="3" id="KW-0813">Transport</keyword>
<dbReference type="EMBL" id="NSKE01000009">
    <property type="protein sequence ID" value="PAU93236.1"/>
    <property type="molecule type" value="Genomic_DNA"/>
</dbReference>
<dbReference type="GO" id="GO:0009279">
    <property type="term" value="C:cell outer membrane"/>
    <property type="evidence" value="ECO:0007669"/>
    <property type="project" value="UniProtKB-SubCell"/>
</dbReference>
<dbReference type="GO" id="GO:1990281">
    <property type="term" value="C:efflux pump complex"/>
    <property type="evidence" value="ECO:0007669"/>
    <property type="project" value="TreeGrafter"/>
</dbReference>
<keyword evidence="8" id="KW-0175">Coiled coil</keyword>
<keyword evidence="6" id="KW-0472">Membrane</keyword>
<evidence type="ECO:0000256" key="3">
    <source>
        <dbReference type="ARBA" id="ARBA00022448"/>
    </source>
</evidence>
<keyword evidence="7" id="KW-0998">Cell outer membrane</keyword>
<dbReference type="PANTHER" id="PTHR30026">
    <property type="entry name" value="OUTER MEMBRANE PROTEIN TOLC"/>
    <property type="match status" value="1"/>
</dbReference>
<dbReference type="GO" id="GO:0015562">
    <property type="term" value="F:efflux transmembrane transporter activity"/>
    <property type="evidence" value="ECO:0007669"/>
    <property type="project" value="InterPro"/>
</dbReference>
<feature type="coiled-coil region" evidence="8">
    <location>
        <begin position="170"/>
        <end position="197"/>
    </location>
</feature>
<comment type="similarity">
    <text evidence="2">Belongs to the outer membrane factor (OMF) (TC 1.B.17) family.</text>
</comment>
<dbReference type="Gene3D" id="1.20.1600.10">
    <property type="entry name" value="Outer membrane efflux proteins (OEP)"/>
    <property type="match status" value="1"/>
</dbReference>
<evidence type="ECO:0000256" key="4">
    <source>
        <dbReference type="ARBA" id="ARBA00022452"/>
    </source>
</evidence>
<dbReference type="InterPro" id="IPR003423">
    <property type="entry name" value="OMP_efflux"/>
</dbReference>
<reference evidence="9 10" key="1">
    <citation type="submission" date="2017-08" db="EMBL/GenBank/DDBJ databases">
        <title>Aliifodinibius alkalisoli sp. nov., isolated from saline alkaline soil.</title>
        <authorList>
            <person name="Liu D."/>
            <person name="Zhang G."/>
        </authorList>
    </citation>
    <scope>NUCLEOTIDE SEQUENCE [LARGE SCALE GENOMIC DNA]</scope>
    <source>
        <strain evidence="9 10">WN023</strain>
    </source>
</reference>
<evidence type="ECO:0000256" key="8">
    <source>
        <dbReference type="SAM" id="Coils"/>
    </source>
</evidence>
<dbReference type="RefSeq" id="WP_095607163.1">
    <property type="nucleotide sequence ID" value="NZ_NSKE01000009.1"/>
</dbReference>
<dbReference type="Pfam" id="PF02321">
    <property type="entry name" value="OEP"/>
    <property type="match status" value="1"/>
</dbReference>
<dbReference type="PANTHER" id="PTHR30026:SF20">
    <property type="entry name" value="OUTER MEMBRANE PROTEIN TOLC"/>
    <property type="match status" value="1"/>
</dbReference>
<gene>
    <name evidence="9" type="ORF">CK503_12490</name>
</gene>
<name>A0A2A2G641_9BACT</name>
<accession>A0A2A2G641</accession>
<evidence type="ECO:0000313" key="9">
    <source>
        <dbReference type="EMBL" id="PAU93236.1"/>
    </source>
</evidence>
<dbReference type="GO" id="GO:0015288">
    <property type="term" value="F:porin activity"/>
    <property type="evidence" value="ECO:0007669"/>
    <property type="project" value="TreeGrafter"/>
</dbReference>